<dbReference type="GO" id="GO:0005829">
    <property type="term" value="C:cytosol"/>
    <property type="evidence" value="ECO:0007669"/>
    <property type="project" value="TreeGrafter"/>
</dbReference>
<gene>
    <name evidence="15" type="primary">purM</name>
    <name evidence="18" type="ORF">CXZ10_11705</name>
</gene>
<organism evidence="18 19">
    <name type="scientific">Pleomorphomonas diazotrophica</name>
    <dbReference type="NCBI Taxonomy" id="1166257"/>
    <lineage>
        <taxon>Bacteria</taxon>
        <taxon>Pseudomonadati</taxon>
        <taxon>Pseudomonadota</taxon>
        <taxon>Alphaproteobacteria</taxon>
        <taxon>Hyphomicrobiales</taxon>
        <taxon>Pleomorphomonadaceae</taxon>
        <taxon>Pleomorphomonas</taxon>
    </lineage>
</organism>
<dbReference type="GO" id="GO:0005524">
    <property type="term" value="F:ATP binding"/>
    <property type="evidence" value="ECO:0007669"/>
    <property type="project" value="UniProtKB-KW"/>
</dbReference>
<dbReference type="AlphaFoldDB" id="A0A1I4S9Z5"/>
<feature type="domain" description="PurM-like C-terminal" evidence="17">
    <location>
        <begin position="177"/>
        <end position="342"/>
    </location>
</feature>
<keyword evidence="10 15" id="KW-0067">ATP-binding</keyword>
<evidence type="ECO:0000256" key="13">
    <source>
        <dbReference type="ARBA" id="ARBA00033093"/>
    </source>
</evidence>
<dbReference type="InterPro" id="IPR016188">
    <property type="entry name" value="PurM-like_N"/>
</dbReference>
<keyword evidence="6 15" id="KW-0963">Cytoplasm</keyword>
<dbReference type="GO" id="GO:0004637">
    <property type="term" value="F:phosphoribosylamine-glycine ligase activity"/>
    <property type="evidence" value="ECO:0007669"/>
    <property type="project" value="TreeGrafter"/>
</dbReference>
<keyword evidence="19" id="KW-1185">Reference proteome</keyword>
<evidence type="ECO:0000256" key="8">
    <source>
        <dbReference type="ARBA" id="ARBA00022741"/>
    </source>
</evidence>
<evidence type="ECO:0000256" key="1">
    <source>
        <dbReference type="ARBA" id="ARBA00004496"/>
    </source>
</evidence>
<dbReference type="SUPFAM" id="SSF56042">
    <property type="entry name" value="PurM C-terminal domain-like"/>
    <property type="match status" value="1"/>
</dbReference>
<evidence type="ECO:0000256" key="5">
    <source>
        <dbReference type="ARBA" id="ARBA00020367"/>
    </source>
</evidence>
<dbReference type="UniPathway" id="UPA00074">
    <property type="reaction ID" value="UER00129"/>
</dbReference>
<dbReference type="InterPro" id="IPR036921">
    <property type="entry name" value="PurM-like_N_sf"/>
</dbReference>
<evidence type="ECO:0000256" key="4">
    <source>
        <dbReference type="ARBA" id="ARBA00013047"/>
    </source>
</evidence>
<evidence type="ECO:0000256" key="12">
    <source>
        <dbReference type="ARBA" id="ARBA00032931"/>
    </source>
</evidence>
<dbReference type="InterPro" id="IPR004733">
    <property type="entry name" value="PurM_cligase"/>
</dbReference>
<dbReference type="Pfam" id="PF00586">
    <property type="entry name" value="AIRS"/>
    <property type="match status" value="1"/>
</dbReference>
<dbReference type="CDD" id="cd02196">
    <property type="entry name" value="PurM"/>
    <property type="match status" value="1"/>
</dbReference>
<feature type="domain" description="PurM-like N-terminal" evidence="16">
    <location>
        <begin position="58"/>
        <end position="165"/>
    </location>
</feature>
<dbReference type="GO" id="GO:0046084">
    <property type="term" value="P:adenine biosynthetic process"/>
    <property type="evidence" value="ECO:0007669"/>
    <property type="project" value="TreeGrafter"/>
</dbReference>
<evidence type="ECO:0000259" key="16">
    <source>
        <dbReference type="Pfam" id="PF00586"/>
    </source>
</evidence>
<keyword evidence="9 15" id="KW-0658">Purine biosynthesis</keyword>
<evidence type="ECO:0000256" key="7">
    <source>
        <dbReference type="ARBA" id="ARBA00022598"/>
    </source>
</evidence>
<reference evidence="18 19" key="1">
    <citation type="submission" date="2017-12" db="EMBL/GenBank/DDBJ databases">
        <title>Anaerobic carbon monoxide metabolism by Pleomorphomonas carboxyditropha sp. nov., a new mesophilic hydrogenogenic carboxidotroph.</title>
        <authorList>
            <person name="Esquivel-Elizondo S."/>
            <person name="Krajmalnik-Brown R."/>
        </authorList>
    </citation>
    <scope>NUCLEOTIDE SEQUENCE [LARGE SCALE GENOMIC DNA]</scope>
    <source>
        <strain evidence="18 19">R5-392</strain>
    </source>
</reference>
<dbReference type="InterPro" id="IPR036676">
    <property type="entry name" value="PurM-like_C_sf"/>
</dbReference>
<sequence length="354" mass="36462">MNGKNGLTYRDAGVDIDAGNALVDRIKPLVKATRRIGADADIGGFGGLFDLAACKFRDPVLVAANDGVGTKLAVAIEAGIHGFVGIDLVAMSVNDLVVQGAEPLFFLDYFATGRLSVDTATEVVAGIAEGCKMAGCALIGGETAEMPGMYKDGDYDLAGFAVGAVERDGVLPRNTVQAGDVILGIASSGVHSNGFSLVRKIVELSGLSYADPSPFSADETLGAALTVPTRIYVKPILTVQKETGAIKALAHITGGGFVDNIPRVLPEGLSARVDLSAVKVPKVFGWLAKVGGLDQAELVRTFNCGIGMIAVVAPEDADRVATALTAAGETVVRFGEMVADPEGPRTLFEGALAL</sequence>
<evidence type="ECO:0000256" key="11">
    <source>
        <dbReference type="ARBA" id="ARBA00031908"/>
    </source>
</evidence>
<comment type="similarity">
    <text evidence="3 15">Belongs to the AIR synthase family.</text>
</comment>
<evidence type="ECO:0000256" key="15">
    <source>
        <dbReference type="HAMAP-Rule" id="MF_00741"/>
    </source>
</evidence>
<dbReference type="RefSeq" id="WP_101289471.1">
    <property type="nucleotide sequence ID" value="NZ_FOUQ01000003.1"/>
</dbReference>
<evidence type="ECO:0000256" key="10">
    <source>
        <dbReference type="ARBA" id="ARBA00022840"/>
    </source>
</evidence>
<dbReference type="Gene3D" id="3.30.1330.10">
    <property type="entry name" value="PurM-like, N-terminal domain"/>
    <property type="match status" value="1"/>
</dbReference>
<protein>
    <recommendedName>
        <fullName evidence="5 15">Phosphoribosylformylglycinamidine cyclo-ligase</fullName>
        <ecNumber evidence="4 15">6.3.3.1</ecNumber>
    </recommendedName>
    <alternativeName>
        <fullName evidence="12 15">AIR synthase</fullName>
    </alternativeName>
    <alternativeName>
        <fullName evidence="13 15">AIRS</fullName>
    </alternativeName>
    <alternativeName>
        <fullName evidence="11 15">Phosphoribosyl-aminoimidazole synthetase</fullName>
    </alternativeName>
</protein>
<dbReference type="NCBIfam" id="TIGR00878">
    <property type="entry name" value="purM"/>
    <property type="match status" value="1"/>
</dbReference>
<proteinExistence type="inferred from homology"/>
<dbReference type="GO" id="GO:0004641">
    <property type="term" value="F:phosphoribosylformylglycinamidine cyclo-ligase activity"/>
    <property type="evidence" value="ECO:0007669"/>
    <property type="project" value="UniProtKB-UniRule"/>
</dbReference>
<evidence type="ECO:0000256" key="9">
    <source>
        <dbReference type="ARBA" id="ARBA00022755"/>
    </source>
</evidence>
<evidence type="ECO:0000256" key="3">
    <source>
        <dbReference type="ARBA" id="ARBA00010280"/>
    </source>
</evidence>
<comment type="catalytic activity">
    <reaction evidence="14 15">
        <text>2-formamido-N(1)-(5-O-phospho-beta-D-ribosyl)acetamidine + ATP = 5-amino-1-(5-phospho-beta-D-ribosyl)imidazole + ADP + phosphate + H(+)</text>
        <dbReference type="Rhea" id="RHEA:23032"/>
        <dbReference type="ChEBI" id="CHEBI:15378"/>
        <dbReference type="ChEBI" id="CHEBI:30616"/>
        <dbReference type="ChEBI" id="CHEBI:43474"/>
        <dbReference type="ChEBI" id="CHEBI:137981"/>
        <dbReference type="ChEBI" id="CHEBI:147287"/>
        <dbReference type="ChEBI" id="CHEBI:456216"/>
        <dbReference type="EC" id="6.3.3.1"/>
    </reaction>
</comment>
<dbReference type="Proteomes" id="UP000233491">
    <property type="component" value="Unassembled WGS sequence"/>
</dbReference>
<dbReference type="FunFam" id="3.30.1330.10:FF:000001">
    <property type="entry name" value="Phosphoribosylformylglycinamidine cyclo-ligase"/>
    <property type="match status" value="1"/>
</dbReference>
<dbReference type="EC" id="6.3.3.1" evidence="4 15"/>
<evidence type="ECO:0000256" key="2">
    <source>
        <dbReference type="ARBA" id="ARBA00004686"/>
    </source>
</evidence>
<dbReference type="Pfam" id="PF02769">
    <property type="entry name" value="AIRS_C"/>
    <property type="match status" value="1"/>
</dbReference>
<comment type="caution">
    <text evidence="18">The sequence shown here is derived from an EMBL/GenBank/DDBJ whole genome shotgun (WGS) entry which is preliminary data.</text>
</comment>
<dbReference type="GO" id="GO:0006189">
    <property type="term" value="P:'de novo' IMP biosynthetic process"/>
    <property type="evidence" value="ECO:0007669"/>
    <property type="project" value="UniProtKB-UniRule"/>
</dbReference>
<evidence type="ECO:0000256" key="6">
    <source>
        <dbReference type="ARBA" id="ARBA00022490"/>
    </source>
</evidence>
<accession>A0A1I4S9Z5</accession>
<evidence type="ECO:0000256" key="14">
    <source>
        <dbReference type="ARBA" id="ARBA00049057"/>
    </source>
</evidence>
<dbReference type="Gene3D" id="3.90.650.10">
    <property type="entry name" value="PurM-like C-terminal domain"/>
    <property type="match status" value="1"/>
</dbReference>
<evidence type="ECO:0000313" key="18">
    <source>
        <dbReference type="EMBL" id="PKR88784.1"/>
    </source>
</evidence>
<dbReference type="FunFam" id="3.90.650.10:FF:000011">
    <property type="entry name" value="Phosphoribosylformylglycinamidine cyclo-ligase"/>
    <property type="match status" value="1"/>
</dbReference>
<dbReference type="InterPro" id="IPR010918">
    <property type="entry name" value="PurM-like_C_dom"/>
</dbReference>
<dbReference type="PANTHER" id="PTHR10520:SF12">
    <property type="entry name" value="TRIFUNCTIONAL PURINE BIOSYNTHETIC PROTEIN ADENOSINE-3"/>
    <property type="match status" value="1"/>
</dbReference>
<comment type="subcellular location">
    <subcellularLocation>
        <location evidence="1 15">Cytoplasm</location>
    </subcellularLocation>
</comment>
<evidence type="ECO:0000313" key="19">
    <source>
        <dbReference type="Proteomes" id="UP000233491"/>
    </source>
</evidence>
<evidence type="ECO:0000259" key="17">
    <source>
        <dbReference type="Pfam" id="PF02769"/>
    </source>
</evidence>
<dbReference type="SUPFAM" id="SSF55326">
    <property type="entry name" value="PurM N-terminal domain-like"/>
    <property type="match status" value="1"/>
</dbReference>
<dbReference type="PANTHER" id="PTHR10520">
    <property type="entry name" value="TRIFUNCTIONAL PURINE BIOSYNTHETIC PROTEIN ADENOSINE-3-RELATED"/>
    <property type="match status" value="1"/>
</dbReference>
<keyword evidence="8 15" id="KW-0547">Nucleotide-binding</keyword>
<dbReference type="HAMAP" id="MF_00741">
    <property type="entry name" value="AIRS"/>
    <property type="match status" value="1"/>
</dbReference>
<name>A0A1I4S9Z5_9HYPH</name>
<dbReference type="OrthoDB" id="9777881at2"/>
<dbReference type="EMBL" id="PJNW01000009">
    <property type="protein sequence ID" value="PKR88784.1"/>
    <property type="molecule type" value="Genomic_DNA"/>
</dbReference>
<keyword evidence="7 15" id="KW-0436">Ligase</keyword>
<comment type="pathway">
    <text evidence="2 15">Purine metabolism; IMP biosynthesis via de novo pathway; 5-amino-1-(5-phospho-D-ribosyl)imidazole from N(2)-formyl-N(1)-(5-phospho-D-ribosyl)glycinamide: step 2/2.</text>
</comment>